<organism evidence="1 2">
    <name type="scientific">Caerostris darwini</name>
    <dbReference type="NCBI Taxonomy" id="1538125"/>
    <lineage>
        <taxon>Eukaryota</taxon>
        <taxon>Metazoa</taxon>
        <taxon>Ecdysozoa</taxon>
        <taxon>Arthropoda</taxon>
        <taxon>Chelicerata</taxon>
        <taxon>Arachnida</taxon>
        <taxon>Araneae</taxon>
        <taxon>Araneomorphae</taxon>
        <taxon>Entelegynae</taxon>
        <taxon>Araneoidea</taxon>
        <taxon>Araneidae</taxon>
        <taxon>Caerostris</taxon>
    </lineage>
</organism>
<accession>A0AAV4P8P7</accession>
<evidence type="ECO:0000313" key="1">
    <source>
        <dbReference type="EMBL" id="GIX92541.1"/>
    </source>
</evidence>
<comment type="caution">
    <text evidence="1">The sequence shown here is derived from an EMBL/GenBank/DDBJ whole genome shotgun (WGS) entry which is preliminary data.</text>
</comment>
<sequence length="96" mass="10988">MEKDIKLEMWLLHFYEKKIHPVFHPPTHNTPAPSRTQRKPATSRCLRFITFPLSNANAGVSPGPTDWPAGYLTEDPGIWRIRARRGGIVHLICWGT</sequence>
<protein>
    <submittedName>
        <fullName evidence="1">Uncharacterized protein</fullName>
    </submittedName>
</protein>
<keyword evidence="2" id="KW-1185">Reference proteome</keyword>
<reference evidence="1 2" key="1">
    <citation type="submission" date="2021-06" db="EMBL/GenBank/DDBJ databases">
        <title>Caerostris darwini draft genome.</title>
        <authorList>
            <person name="Kono N."/>
            <person name="Arakawa K."/>
        </authorList>
    </citation>
    <scope>NUCLEOTIDE SEQUENCE [LARGE SCALE GENOMIC DNA]</scope>
</reference>
<gene>
    <name evidence="1" type="ORF">CDAR_305631</name>
</gene>
<dbReference type="Proteomes" id="UP001054837">
    <property type="component" value="Unassembled WGS sequence"/>
</dbReference>
<evidence type="ECO:0000313" key="2">
    <source>
        <dbReference type="Proteomes" id="UP001054837"/>
    </source>
</evidence>
<name>A0AAV4P8P7_9ARAC</name>
<dbReference type="EMBL" id="BPLQ01002404">
    <property type="protein sequence ID" value="GIX92541.1"/>
    <property type="molecule type" value="Genomic_DNA"/>
</dbReference>
<dbReference type="AlphaFoldDB" id="A0AAV4P8P7"/>
<proteinExistence type="predicted"/>